<keyword evidence="3" id="KW-1185">Reference proteome</keyword>
<dbReference type="EMBL" id="CAMXCT020000122">
    <property type="protein sequence ID" value="CAL1127597.1"/>
    <property type="molecule type" value="Genomic_DNA"/>
</dbReference>
<reference evidence="1" key="1">
    <citation type="submission" date="2022-10" db="EMBL/GenBank/DDBJ databases">
        <authorList>
            <person name="Chen Y."/>
            <person name="Dougan E. K."/>
            <person name="Chan C."/>
            <person name="Rhodes N."/>
            <person name="Thang M."/>
        </authorList>
    </citation>
    <scope>NUCLEOTIDE SEQUENCE</scope>
</reference>
<accession>A0A9P1BIV8</accession>
<reference evidence="2" key="2">
    <citation type="submission" date="2024-04" db="EMBL/GenBank/DDBJ databases">
        <authorList>
            <person name="Chen Y."/>
            <person name="Shah S."/>
            <person name="Dougan E. K."/>
            <person name="Thang M."/>
            <person name="Chan C."/>
        </authorList>
    </citation>
    <scope>NUCLEOTIDE SEQUENCE [LARGE SCALE GENOMIC DNA]</scope>
</reference>
<sequence>AVSYLADRPPAGALLLKAVSTAGVALDSAATVPMSQEQSMETLLMWATTAKVPSRLSVRRFVFGATSRGASKTWQAQYWVNLEDVLKG</sequence>
<comment type="caution">
    <text evidence="1">The sequence shown here is derived from an EMBL/GenBank/DDBJ whole genome shotgun (WGS) entry which is preliminary data.</text>
</comment>
<dbReference type="EMBL" id="CAMXCT010000122">
    <property type="protein sequence ID" value="CAI3974222.1"/>
    <property type="molecule type" value="Genomic_DNA"/>
</dbReference>
<dbReference type="AlphaFoldDB" id="A0A9P1BIV8"/>
<evidence type="ECO:0000313" key="2">
    <source>
        <dbReference type="EMBL" id="CAL1127597.1"/>
    </source>
</evidence>
<evidence type="ECO:0000313" key="1">
    <source>
        <dbReference type="EMBL" id="CAI3974222.1"/>
    </source>
</evidence>
<dbReference type="Proteomes" id="UP001152797">
    <property type="component" value="Unassembled WGS sequence"/>
</dbReference>
<gene>
    <name evidence="1" type="ORF">C1SCF055_LOCUS2643</name>
</gene>
<dbReference type="EMBL" id="CAMXCT030000122">
    <property type="protein sequence ID" value="CAL4761534.1"/>
    <property type="molecule type" value="Genomic_DNA"/>
</dbReference>
<name>A0A9P1BIV8_9DINO</name>
<protein>
    <submittedName>
        <fullName evidence="1">Uncharacterized protein</fullName>
    </submittedName>
</protein>
<proteinExistence type="predicted"/>
<feature type="non-terminal residue" evidence="1">
    <location>
        <position position="88"/>
    </location>
</feature>
<evidence type="ECO:0000313" key="3">
    <source>
        <dbReference type="Proteomes" id="UP001152797"/>
    </source>
</evidence>
<organism evidence="1">
    <name type="scientific">Cladocopium goreaui</name>
    <dbReference type="NCBI Taxonomy" id="2562237"/>
    <lineage>
        <taxon>Eukaryota</taxon>
        <taxon>Sar</taxon>
        <taxon>Alveolata</taxon>
        <taxon>Dinophyceae</taxon>
        <taxon>Suessiales</taxon>
        <taxon>Symbiodiniaceae</taxon>
        <taxon>Cladocopium</taxon>
    </lineage>
</organism>